<feature type="compositionally biased region" description="Low complexity" evidence="1">
    <location>
        <begin position="157"/>
        <end position="173"/>
    </location>
</feature>
<gene>
    <name evidence="2" type="ORF">PGLA2088_LOCUS30322</name>
</gene>
<evidence type="ECO:0000313" key="3">
    <source>
        <dbReference type="Proteomes" id="UP000626109"/>
    </source>
</evidence>
<evidence type="ECO:0000256" key="1">
    <source>
        <dbReference type="SAM" id="MobiDB-lite"/>
    </source>
</evidence>
<protein>
    <submittedName>
        <fullName evidence="2">Uncharacterized protein</fullName>
    </submittedName>
</protein>
<comment type="caution">
    <text evidence="2">The sequence shown here is derived from an EMBL/GenBank/DDBJ whole genome shotgun (WGS) entry which is preliminary data.</text>
</comment>
<dbReference type="Proteomes" id="UP000626109">
    <property type="component" value="Unassembled WGS sequence"/>
</dbReference>
<feature type="compositionally biased region" description="Polar residues" evidence="1">
    <location>
        <begin position="86"/>
        <end position="98"/>
    </location>
</feature>
<accession>A0A813KBI8</accession>
<dbReference type="AlphaFoldDB" id="A0A813KBI8"/>
<organism evidence="2 3">
    <name type="scientific">Polarella glacialis</name>
    <name type="common">Dinoflagellate</name>
    <dbReference type="NCBI Taxonomy" id="89957"/>
    <lineage>
        <taxon>Eukaryota</taxon>
        <taxon>Sar</taxon>
        <taxon>Alveolata</taxon>
        <taxon>Dinophyceae</taxon>
        <taxon>Suessiales</taxon>
        <taxon>Suessiaceae</taxon>
        <taxon>Polarella</taxon>
    </lineage>
</organism>
<feature type="non-terminal residue" evidence="2">
    <location>
        <position position="1"/>
    </location>
</feature>
<dbReference type="EMBL" id="CAJNNW010028752">
    <property type="protein sequence ID" value="CAE8697475.1"/>
    <property type="molecule type" value="Genomic_DNA"/>
</dbReference>
<evidence type="ECO:0000313" key="2">
    <source>
        <dbReference type="EMBL" id="CAE8697475.1"/>
    </source>
</evidence>
<proteinExistence type="predicted"/>
<name>A0A813KBI8_POLGL</name>
<feature type="compositionally biased region" description="Polar residues" evidence="1">
    <location>
        <begin position="110"/>
        <end position="121"/>
    </location>
</feature>
<feature type="region of interest" description="Disordered" evidence="1">
    <location>
        <begin position="49"/>
        <end position="185"/>
    </location>
</feature>
<reference evidence="2" key="1">
    <citation type="submission" date="2021-02" db="EMBL/GenBank/DDBJ databases">
        <authorList>
            <person name="Dougan E. K."/>
            <person name="Rhodes N."/>
            <person name="Thang M."/>
            <person name="Chan C."/>
        </authorList>
    </citation>
    <scope>NUCLEOTIDE SEQUENCE</scope>
</reference>
<sequence>MATDSRDQLAALLGDIGKVKIQLATASADAQESLQVQLASQLAEYAALQKVASSSGDRGTSKPAGGADFLSAMNRRRKSVDDDGQTFESKPSEQTANVSAAAAAAAGPSTRGTMSAPSRGNPSPKKQAGNPLSPPSASSLRERWRALKGSTPQKGGSSSSSRSAQAVSAAAASPKGEAGRSPTKK</sequence>